<dbReference type="EMBL" id="JADEXG010000108">
    <property type="protein sequence ID" value="MBE9080386.1"/>
    <property type="molecule type" value="Genomic_DNA"/>
</dbReference>
<organism evidence="1 2">
    <name type="scientific">Vasconcelosia minhoensis LEGE 07310</name>
    <dbReference type="NCBI Taxonomy" id="915328"/>
    <lineage>
        <taxon>Bacteria</taxon>
        <taxon>Bacillati</taxon>
        <taxon>Cyanobacteriota</taxon>
        <taxon>Cyanophyceae</taxon>
        <taxon>Nodosilineales</taxon>
        <taxon>Cymatolegaceae</taxon>
        <taxon>Vasconcelosia</taxon>
        <taxon>Vasconcelosia minhoensis</taxon>
    </lineage>
</organism>
<name>A0A8J7AT50_9CYAN</name>
<gene>
    <name evidence="1" type="ORF">IQ241_24375</name>
</gene>
<keyword evidence="2" id="KW-1185">Reference proteome</keyword>
<reference evidence="1" key="1">
    <citation type="submission" date="2020-10" db="EMBL/GenBank/DDBJ databases">
        <authorList>
            <person name="Castelo-Branco R."/>
            <person name="Eusebio N."/>
            <person name="Adriana R."/>
            <person name="Vieira A."/>
            <person name="Brugerolle De Fraissinette N."/>
            <person name="Rezende De Castro R."/>
            <person name="Schneider M.P."/>
            <person name="Vasconcelos V."/>
            <person name="Leao P.N."/>
        </authorList>
    </citation>
    <scope>NUCLEOTIDE SEQUENCE</scope>
    <source>
        <strain evidence="1">LEGE 07310</strain>
    </source>
</reference>
<evidence type="ECO:0000313" key="2">
    <source>
        <dbReference type="Proteomes" id="UP000636505"/>
    </source>
</evidence>
<dbReference type="AlphaFoldDB" id="A0A8J7AT50"/>
<dbReference type="RefSeq" id="WP_193912270.1">
    <property type="nucleotide sequence ID" value="NZ_JADEXG010000108.1"/>
</dbReference>
<comment type="caution">
    <text evidence="1">The sequence shown here is derived from an EMBL/GenBank/DDBJ whole genome shotgun (WGS) entry which is preliminary data.</text>
</comment>
<protein>
    <submittedName>
        <fullName evidence="1">Uncharacterized protein</fullName>
    </submittedName>
</protein>
<sequence>MNTKRRLMMLVELNPTLDFKKEIFEILEYSGSKHFLEKILTQISCTKDLVKFIHRYSVFNGNFAGGVINLGGAFHIRQDIFRDESEIIHDCADRSSKISTYIFFAAEDEYFDRVRNSRVTHRELGQILLKNTLRFFDINPQLFEQQFSISPAILDNLEEIKQGYCLNRENSEEEILHGLGFHIGAELLADQEFNILHQYLCKEYPQLVKFLKGERTEYGNSAYTWIELHTSVESEHFEYAILAAEEAISYYCGLYTKNEVRNMIIEGFNHFSRFQISFFNNILKG</sequence>
<evidence type="ECO:0000313" key="1">
    <source>
        <dbReference type="EMBL" id="MBE9080386.1"/>
    </source>
</evidence>
<dbReference type="Proteomes" id="UP000636505">
    <property type="component" value="Unassembled WGS sequence"/>
</dbReference>
<proteinExistence type="predicted"/>
<accession>A0A8J7AT50</accession>